<dbReference type="EMBL" id="MW460249">
    <property type="protein sequence ID" value="QRE00625.1"/>
    <property type="molecule type" value="Genomic_DNA"/>
</dbReference>
<dbReference type="KEGG" id="vg:77947892"/>
<proteinExistence type="predicted"/>
<dbReference type="RefSeq" id="YP_010671638.1">
    <property type="nucleotide sequence ID" value="NC_070969.1"/>
</dbReference>
<sequence length="52" mass="5947">MKRQAERATPAQVQQHIERQHALGERMIGDRDMPRPVELIVTGLLLVLAFLI</sequence>
<keyword evidence="2" id="KW-1185">Reference proteome</keyword>
<dbReference type="Proteomes" id="UP000610026">
    <property type="component" value="Segment"/>
</dbReference>
<evidence type="ECO:0000313" key="1">
    <source>
        <dbReference type="EMBL" id="QRE00625.1"/>
    </source>
</evidence>
<organism evidence="1 2">
    <name type="scientific">Pseudomonas phage Itty13</name>
    <dbReference type="NCBI Taxonomy" id="2805750"/>
    <lineage>
        <taxon>Viruses</taxon>
        <taxon>Duplodnaviria</taxon>
        <taxon>Heunggongvirae</taxon>
        <taxon>Uroviricota</taxon>
        <taxon>Caudoviricetes</taxon>
        <taxon>Ittyvirus</taxon>
        <taxon>Ittyvirus itty13</taxon>
    </lineage>
</organism>
<name>A0A889IR21_9CAUD</name>
<protein>
    <submittedName>
        <fullName evidence="1">Uncharacterized protein</fullName>
    </submittedName>
</protein>
<dbReference type="GeneID" id="77947892"/>
<accession>A0A889IR21</accession>
<reference evidence="1" key="1">
    <citation type="submission" date="2021-01" db="EMBL/GenBank/DDBJ databases">
        <authorList>
            <person name="Ben Porat S."/>
            <person name="Alkalay-Oren S."/>
            <person name="Coppenhagen-Glazer S."/>
            <person name="Hazan R."/>
        </authorList>
    </citation>
    <scope>NUCLEOTIDE SEQUENCE</scope>
</reference>
<evidence type="ECO:0000313" key="2">
    <source>
        <dbReference type="Proteomes" id="UP000610026"/>
    </source>
</evidence>